<name>A0A5N6T4N3_ASPPS</name>
<evidence type="ECO:0008006" key="3">
    <source>
        <dbReference type="Google" id="ProtNLM"/>
    </source>
</evidence>
<protein>
    <recommendedName>
        <fullName evidence="3">F-box domain-containing protein</fullName>
    </recommendedName>
</protein>
<proteinExistence type="predicted"/>
<dbReference type="RefSeq" id="XP_031917328.1">
    <property type="nucleotide sequence ID" value="XM_032063000.1"/>
</dbReference>
<accession>A0A5N6T4N3</accession>
<evidence type="ECO:0000313" key="2">
    <source>
        <dbReference type="Proteomes" id="UP000325672"/>
    </source>
</evidence>
<dbReference type="CDD" id="cd09917">
    <property type="entry name" value="F-box_SF"/>
    <property type="match status" value="1"/>
</dbReference>
<sequence>MLQIEREVDTVLDIGKELQNVITPPLLGLPVDILFEIFPLLPLPSQVCLALSCKSLFRLFSSTLQDERLAWPGLLACKTFTLSKCGSSDEISPVALRTQLLLQLQDDYWVYCAACLKLQPRALFWPGIESFPPLSLECIYTARVIDLCPCLSLTFFDRIRLERWLHTGLTDTLSKRIRESFQLLTTAGQASLVHKCSIPNIPGVLVDIMITVSFNESMRLEAQTGYHVRMNSYRPTHWRVDYLNWQGHPTEHLFLCPHVDLLRFICNSSFWPRVACRSCETSAWVASCEEEALIAREESHNITGAIIMYNAKTFGTSALFWEDFYAAWNRRHLMVP</sequence>
<evidence type="ECO:0000313" key="1">
    <source>
        <dbReference type="EMBL" id="KAE8141265.1"/>
    </source>
</evidence>
<keyword evidence="2" id="KW-1185">Reference proteome</keyword>
<reference evidence="1 2" key="1">
    <citation type="submission" date="2019-04" db="EMBL/GenBank/DDBJ databases">
        <title>Friends and foes A comparative genomics study of 23 Aspergillus species from section Flavi.</title>
        <authorList>
            <consortium name="DOE Joint Genome Institute"/>
            <person name="Kjaerbolling I."/>
            <person name="Vesth T."/>
            <person name="Frisvad J.C."/>
            <person name="Nybo J.L."/>
            <person name="Theobald S."/>
            <person name="Kildgaard S."/>
            <person name="Isbrandt T."/>
            <person name="Kuo A."/>
            <person name="Sato A."/>
            <person name="Lyhne E.K."/>
            <person name="Kogle M.E."/>
            <person name="Wiebenga A."/>
            <person name="Kun R.S."/>
            <person name="Lubbers R.J."/>
            <person name="Makela M.R."/>
            <person name="Barry K."/>
            <person name="Chovatia M."/>
            <person name="Clum A."/>
            <person name="Daum C."/>
            <person name="Haridas S."/>
            <person name="He G."/>
            <person name="LaButti K."/>
            <person name="Lipzen A."/>
            <person name="Mondo S."/>
            <person name="Riley R."/>
            <person name="Salamov A."/>
            <person name="Simmons B.A."/>
            <person name="Magnuson J.K."/>
            <person name="Henrissat B."/>
            <person name="Mortensen U.H."/>
            <person name="Larsen T.O."/>
            <person name="Devries R.P."/>
            <person name="Grigoriev I.V."/>
            <person name="Machida M."/>
            <person name="Baker S.E."/>
            <person name="Andersen M.R."/>
        </authorList>
    </citation>
    <scope>NUCLEOTIDE SEQUENCE [LARGE SCALE GENOMIC DNA]</scope>
    <source>
        <strain evidence="1 2">CBS 117625</strain>
    </source>
</reference>
<dbReference type="Proteomes" id="UP000325672">
    <property type="component" value="Unassembled WGS sequence"/>
</dbReference>
<organism evidence="1 2">
    <name type="scientific">Aspergillus pseudotamarii</name>
    <dbReference type="NCBI Taxonomy" id="132259"/>
    <lineage>
        <taxon>Eukaryota</taxon>
        <taxon>Fungi</taxon>
        <taxon>Dikarya</taxon>
        <taxon>Ascomycota</taxon>
        <taxon>Pezizomycotina</taxon>
        <taxon>Eurotiomycetes</taxon>
        <taxon>Eurotiomycetidae</taxon>
        <taxon>Eurotiales</taxon>
        <taxon>Aspergillaceae</taxon>
        <taxon>Aspergillus</taxon>
        <taxon>Aspergillus subgen. Circumdati</taxon>
    </lineage>
</organism>
<dbReference type="GeneID" id="43647210"/>
<dbReference type="OrthoDB" id="4454461at2759"/>
<dbReference type="EMBL" id="ML743558">
    <property type="protein sequence ID" value="KAE8141265.1"/>
    <property type="molecule type" value="Genomic_DNA"/>
</dbReference>
<dbReference type="AlphaFoldDB" id="A0A5N6T4N3"/>
<gene>
    <name evidence="1" type="ORF">BDV38DRAFT_296794</name>
</gene>